<dbReference type="Gene3D" id="3.40.50.300">
    <property type="entry name" value="P-loop containing nucleotide triphosphate hydrolases"/>
    <property type="match status" value="1"/>
</dbReference>
<evidence type="ECO:0000313" key="1">
    <source>
        <dbReference type="EMBL" id="SLN30276.1"/>
    </source>
</evidence>
<reference evidence="1 2" key="1">
    <citation type="submission" date="2017-03" db="EMBL/GenBank/DDBJ databases">
        <authorList>
            <person name="Afonso C.L."/>
            <person name="Miller P.J."/>
            <person name="Scott M.A."/>
            <person name="Spackman E."/>
            <person name="Goraichik I."/>
            <person name="Dimitrov K.M."/>
            <person name="Suarez D.L."/>
            <person name="Swayne D.E."/>
        </authorList>
    </citation>
    <scope>NUCLEOTIDE SEQUENCE [LARGE SCALE GENOMIC DNA]</scope>
    <source>
        <strain evidence="1 2">CECT 7023</strain>
    </source>
</reference>
<dbReference type="InterPro" id="IPR027417">
    <property type="entry name" value="P-loop_NTPase"/>
</dbReference>
<name>A0A1Y5S156_9RHOB</name>
<dbReference type="AlphaFoldDB" id="A0A1Y5S156"/>
<sequence length="163" mass="18462">MRVRDFKEADPFAPTVNFLKTEVNAPNHRGRIVSIPATDNARGFTADLLVLEEAAYMDLDAITALLPMRKKDTGRLITVSTPNLREGYFYDRWTEPNDYEKVLGLYTEIPELVDLVELERQDMSDLTFRREYLCEFVGSGVPLIGHDVLARATNPDVGALRLT</sequence>
<protein>
    <recommendedName>
        <fullName evidence="3">Terminase-like family protein</fullName>
    </recommendedName>
</protein>
<keyword evidence="2" id="KW-1185">Reference proteome</keyword>
<accession>A0A1Y5S156</accession>
<dbReference type="Proteomes" id="UP000193900">
    <property type="component" value="Unassembled WGS sequence"/>
</dbReference>
<evidence type="ECO:0008006" key="3">
    <source>
        <dbReference type="Google" id="ProtNLM"/>
    </source>
</evidence>
<gene>
    <name evidence="1" type="ORF">ROA7023_01020</name>
</gene>
<evidence type="ECO:0000313" key="2">
    <source>
        <dbReference type="Proteomes" id="UP000193900"/>
    </source>
</evidence>
<proteinExistence type="predicted"/>
<dbReference type="EMBL" id="FWFZ01000004">
    <property type="protein sequence ID" value="SLN30276.1"/>
    <property type="molecule type" value="Genomic_DNA"/>
</dbReference>
<organism evidence="1 2">
    <name type="scientific">Roseisalinus antarcticus</name>
    <dbReference type="NCBI Taxonomy" id="254357"/>
    <lineage>
        <taxon>Bacteria</taxon>
        <taxon>Pseudomonadati</taxon>
        <taxon>Pseudomonadota</taxon>
        <taxon>Alphaproteobacteria</taxon>
        <taxon>Rhodobacterales</taxon>
        <taxon>Roseobacteraceae</taxon>
        <taxon>Roseisalinus</taxon>
    </lineage>
</organism>